<evidence type="ECO:0000313" key="2">
    <source>
        <dbReference type="EMBL" id="BAU72017.1"/>
    </source>
</evidence>
<organism evidence="2 3">
    <name type="scientific">Metapseudomonas furukawaii</name>
    <name type="common">Pseudomonas furukawaii</name>
    <dbReference type="NCBI Taxonomy" id="1149133"/>
    <lineage>
        <taxon>Bacteria</taxon>
        <taxon>Pseudomonadati</taxon>
        <taxon>Pseudomonadota</taxon>
        <taxon>Gammaproteobacteria</taxon>
        <taxon>Pseudomonadales</taxon>
        <taxon>Pseudomonadaceae</taxon>
        <taxon>Metapseudomonas</taxon>
    </lineage>
</organism>
<accession>A0AAD1BVR2</accession>
<dbReference type="PROSITE" id="PS51664">
    <property type="entry name" value="YCAO"/>
    <property type="match status" value="1"/>
</dbReference>
<feature type="domain" description="YcaO" evidence="1">
    <location>
        <begin position="52"/>
        <end position="391"/>
    </location>
</feature>
<keyword evidence="3" id="KW-1185">Reference proteome</keyword>
<proteinExistence type="predicted"/>
<dbReference type="AlphaFoldDB" id="A0AAD1BVR2"/>
<evidence type="ECO:0000259" key="1">
    <source>
        <dbReference type="PROSITE" id="PS51664"/>
    </source>
</evidence>
<reference evidence="2 3" key="2">
    <citation type="journal article" date="2017" name="Int. J. Syst. Evol. Microbiol.">
        <title>Pseudomonas furukawaii sp. nov., a polychlorinated biphenyl-degrading bacterium isolated from biphenyl-contaminated soil in Japan.</title>
        <authorList>
            <person name="Kimura N."/>
            <person name="Watanabe T."/>
            <person name="Suenaga H."/>
            <person name="Fujihara H."/>
            <person name="Futagami T."/>
            <person name="Goto M."/>
            <person name="Hanada S."/>
            <person name="Hirose J."/>
        </authorList>
    </citation>
    <scope>NUCLEOTIDE SEQUENCE [LARGE SCALE GENOMIC DNA]</scope>
    <source>
        <strain evidence="3">DSM 10086 / NBRC 110670 / KF707</strain>
    </source>
</reference>
<dbReference type="Proteomes" id="UP000218554">
    <property type="component" value="Chromosome"/>
</dbReference>
<dbReference type="RefSeq" id="WP_081608123.1">
    <property type="nucleotide sequence ID" value="NZ_AJMR01000224.1"/>
</dbReference>
<dbReference type="InterPro" id="IPR003776">
    <property type="entry name" value="YcaO-like_dom"/>
</dbReference>
<protein>
    <recommendedName>
        <fullName evidence="1">YcaO domain-containing protein</fullName>
    </recommendedName>
</protein>
<reference evidence="3" key="1">
    <citation type="submission" date="2015-05" db="EMBL/GenBank/DDBJ databases">
        <title>Draft genome sequencing of a biphenyl-degrading bacterium, Pseudomonas balearica KF707 (=NBRC110670).</title>
        <authorList>
            <person name="Kimura N."/>
            <person name="Hirose J."/>
            <person name="Watanabe T."/>
            <person name="Suenaga H."/>
            <person name="Fujihara H."/>
            <person name="Noguchi M."/>
            <person name="Hashimoto M."/>
            <person name="Shimodaira J."/>
            <person name="Tsuchikane K."/>
            <person name="Hosoyama A."/>
            <person name="Yamazoe A."/>
            <person name="Fujita N."/>
            <person name="Furukawa K."/>
        </authorList>
    </citation>
    <scope>NUCLEOTIDE SEQUENCE [LARGE SCALE GENOMIC DNA]</scope>
    <source>
        <strain evidence="3">DSM 10086 / NBRC 110670 / KF707</strain>
    </source>
</reference>
<gene>
    <name evidence="2" type="ORF">KF707C_3290</name>
</gene>
<dbReference type="KEGG" id="pfuw:KF707C_3290"/>
<sequence length="391" mass="43669">MDIHNYERENLGASRILILKNCFKSLGLDSVIDKIDESIAIAALYAQGKLIAEGAGKGKSCEIGALAEAFEHYCLQNEILNETPIEAAKIAKQHALHSDGVIQSLSCFNEHVEVVKFKSLFGEDEIAIPQLLVSPRDALPEGICHKIIERYATNSGTALGCSFEEAILHGLNEVIERHILSLLMLDSIGEECEVKIHEISKKNINCLLSCIDFKPHGSIRVYFVDELLGSFFCLAVRDGEEDTFSLPQIGSGCSQSFLLAFSRAVFELVQAETLYGYEERCIDEQAIRIISRSKRLEGLRKMRPISSKVTDYLPEPNGKFPNRPREQVNSALNSLKRSEFAPYYRVLNEMASSVFVVQVYVPGMERFNLIRSGKWVAPHAALLHSPFDKES</sequence>
<evidence type="ECO:0000313" key="3">
    <source>
        <dbReference type="Proteomes" id="UP000218554"/>
    </source>
</evidence>
<dbReference type="PANTHER" id="PTHR37809">
    <property type="entry name" value="RIBOSOMAL PROTEIN S12 METHYLTHIOTRANSFERASE ACCESSORY FACTOR YCAO"/>
    <property type="match status" value="1"/>
</dbReference>
<name>A0AAD1BVR2_METFU</name>
<dbReference type="PANTHER" id="PTHR37809:SF1">
    <property type="entry name" value="RIBOSOMAL PROTEIN S12 METHYLTHIOTRANSFERASE ACCESSORY FACTOR YCAO"/>
    <property type="match status" value="1"/>
</dbReference>
<dbReference type="EMBL" id="AP014862">
    <property type="protein sequence ID" value="BAU72017.1"/>
    <property type="molecule type" value="Genomic_DNA"/>
</dbReference>
<dbReference type="Pfam" id="PF02624">
    <property type="entry name" value="YcaO"/>
    <property type="match status" value="1"/>
</dbReference>
<dbReference type="Gene3D" id="3.30.1330.230">
    <property type="match status" value="1"/>
</dbReference>